<dbReference type="EMBL" id="GEDC01012980">
    <property type="protein sequence ID" value="JAS24318.1"/>
    <property type="molecule type" value="Transcribed_RNA"/>
</dbReference>
<reference evidence="2" key="1">
    <citation type="submission" date="2015-12" db="EMBL/GenBank/DDBJ databases">
        <title>De novo transcriptome assembly of four potential Pierce s Disease insect vectors from Arizona vineyards.</title>
        <authorList>
            <person name="Tassone E.E."/>
        </authorList>
    </citation>
    <scope>NUCLEOTIDE SEQUENCE</scope>
</reference>
<feature type="compositionally biased region" description="Basic and acidic residues" evidence="1">
    <location>
        <begin position="99"/>
        <end position="109"/>
    </location>
</feature>
<evidence type="ECO:0000256" key="1">
    <source>
        <dbReference type="SAM" id="MobiDB-lite"/>
    </source>
</evidence>
<sequence>MGKRKDVSSEETVTAGADLQSPSKKHKKHKHKKHKKKKIDSETSVDNKSLLPKTTNEDDGDTSKSTSLGLQKSATPLGSSPKGSSKKKKKGKDSGTSSEEERWLDAIESGKLEEVDDELKKIKPKDPKL</sequence>
<gene>
    <name evidence="2" type="ORF">g.4119</name>
</gene>
<feature type="compositionally biased region" description="Polar residues" evidence="1">
    <location>
        <begin position="63"/>
        <end position="77"/>
    </location>
</feature>
<proteinExistence type="predicted"/>
<dbReference type="AlphaFoldDB" id="A0A1B6DF43"/>
<organism evidence="2">
    <name type="scientific">Clastoptera arizonana</name>
    <name type="common">Arizona spittle bug</name>
    <dbReference type="NCBI Taxonomy" id="38151"/>
    <lineage>
        <taxon>Eukaryota</taxon>
        <taxon>Metazoa</taxon>
        <taxon>Ecdysozoa</taxon>
        <taxon>Arthropoda</taxon>
        <taxon>Hexapoda</taxon>
        <taxon>Insecta</taxon>
        <taxon>Pterygota</taxon>
        <taxon>Neoptera</taxon>
        <taxon>Paraneoptera</taxon>
        <taxon>Hemiptera</taxon>
        <taxon>Auchenorrhyncha</taxon>
        <taxon>Cercopoidea</taxon>
        <taxon>Clastopteridae</taxon>
        <taxon>Clastoptera</taxon>
    </lineage>
</organism>
<protein>
    <submittedName>
        <fullName evidence="2">Uncharacterized protein</fullName>
    </submittedName>
</protein>
<evidence type="ECO:0000313" key="2">
    <source>
        <dbReference type="EMBL" id="JAS24318.1"/>
    </source>
</evidence>
<feature type="non-terminal residue" evidence="2">
    <location>
        <position position="129"/>
    </location>
</feature>
<name>A0A1B6DF43_9HEMI</name>
<feature type="compositionally biased region" description="Basic residues" evidence="1">
    <location>
        <begin position="23"/>
        <end position="38"/>
    </location>
</feature>
<accession>A0A1B6DF43</accession>
<feature type="region of interest" description="Disordered" evidence="1">
    <location>
        <begin position="1"/>
        <end position="109"/>
    </location>
</feature>